<keyword evidence="3" id="KW-1185">Reference proteome</keyword>
<accession>A0A5F8A7V6</accession>
<feature type="region of interest" description="Disordered" evidence="1">
    <location>
        <begin position="45"/>
        <end position="65"/>
    </location>
</feature>
<evidence type="ECO:0000313" key="3">
    <source>
        <dbReference type="Proteomes" id="UP000006718"/>
    </source>
</evidence>
<dbReference type="Ensembl" id="ENSMMUT00000088648.1">
    <property type="protein sequence ID" value="ENSMMUP00000073457.1"/>
    <property type="gene ID" value="ENSMMUG00000062686.1"/>
</dbReference>
<sequence>MYGKAWMSKQKSAAGAELSWSISTRAVWRGNVGLESPHRVPIGALPIGTVRRGPPSTRPQNGKHNSFLHAPRKAADTQCQPMKAVLGAVPCRATGVELPKALGSCPFHQCGLNVRHSSKADYFGAVRCNDYPAGFQTCMGSVAPLFWPIYPFWNGSICPMPALPLYLESNELVFDCAGS</sequence>
<evidence type="ECO:0000313" key="2">
    <source>
        <dbReference type="Ensembl" id="ENSMMUP00000073457.1"/>
    </source>
</evidence>
<reference evidence="3" key="1">
    <citation type="journal article" date="2007" name="Science">
        <title>Evolutionary and biomedical insights from the rhesus macaque genome.</title>
        <authorList>
            <person name="Gibbs R.A."/>
            <person name="Rogers J."/>
            <person name="Katze M.G."/>
            <person name="Bumgarner R."/>
            <person name="Weinstock G.M."/>
            <person name="Mardis E.R."/>
            <person name="Remington K.A."/>
            <person name="Strausberg R.L."/>
            <person name="Venter J.C."/>
            <person name="Wilson R.K."/>
            <person name="Batzer M.A."/>
            <person name="Bustamante C.D."/>
            <person name="Eichler E.E."/>
            <person name="Hahn M.W."/>
            <person name="Hardison R.C."/>
            <person name="Makova K.D."/>
            <person name="Miller W."/>
            <person name="Milosavljevic A."/>
            <person name="Palermo R.E."/>
            <person name="Siepel A."/>
            <person name="Sikela J.M."/>
            <person name="Attaway T."/>
            <person name="Bell S."/>
            <person name="Bernard K.E."/>
            <person name="Buhay C.J."/>
            <person name="Chandrabose M.N."/>
            <person name="Dao M."/>
            <person name="Davis C."/>
            <person name="Delehaunty K.D."/>
            <person name="Ding Y."/>
            <person name="Dinh H.H."/>
            <person name="Dugan-Rocha S."/>
            <person name="Fulton L.A."/>
            <person name="Gabisi R.A."/>
            <person name="Garner T.T."/>
            <person name="Godfrey J."/>
            <person name="Hawes A.C."/>
            <person name="Hernandez J."/>
            <person name="Hines S."/>
            <person name="Holder M."/>
            <person name="Hume J."/>
            <person name="Jhangiani S.N."/>
            <person name="Joshi V."/>
            <person name="Khan Z.M."/>
            <person name="Kirkness E.F."/>
            <person name="Cree A."/>
            <person name="Fowler R.G."/>
            <person name="Lee S."/>
            <person name="Lewis L.R."/>
            <person name="Li Z."/>
            <person name="Liu Y.-S."/>
            <person name="Moore S.M."/>
            <person name="Muzny D."/>
            <person name="Nazareth L.V."/>
            <person name="Ngo D.N."/>
            <person name="Okwuonu G.O."/>
            <person name="Pai G."/>
            <person name="Parker D."/>
            <person name="Paul H.A."/>
            <person name="Pfannkoch C."/>
            <person name="Pohl C.S."/>
            <person name="Rogers Y.-H.C."/>
            <person name="Ruiz S.J."/>
            <person name="Sabo A."/>
            <person name="Santibanez J."/>
            <person name="Schneider B.W."/>
            <person name="Smith S.M."/>
            <person name="Sodergren E."/>
            <person name="Svatek A.F."/>
            <person name="Utterback T.R."/>
            <person name="Vattathil S."/>
            <person name="Warren W."/>
            <person name="White C.S."/>
            <person name="Chinwalla A.T."/>
            <person name="Feng Y."/>
            <person name="Halpern A.L."/>
            <person name="Hillier L.W."/>
            <person name="Huang X."/>
            <person name="Minx P."/>
            <person name="Nelson J.O."/>
            <person name="Pepin K.H."/>
            <person name="Qin X."/>
            <person name="Sutton G.G."/>
            <person name="Venter E."/>
            <person name="Walenz B.P."/>
            <person name="Wallis J.W."/>
            <person name="Worley K.C."/>
            <person name="Yang S.-P."/>
            <person name="Jones S.M."/>
            <person name="Marra M.A."/>
            <person name="Rocchi M."/>
            <person name="Schein J.E."/>
            <person name="Baertsch R."/>
            <person name="Clarke L."/>
            <person name="Csuros M."/>
            <person name="Glasscock J."/>
            <person name="Harris R.A."/>
            <person name="Havlak P."/>
            <person name="Jackson A.R."/>
            <person name="Jiang H."/>
            <person name="Liu Y."/>
            <person name="Messina D.N."/>
            <person name="Shen Y."/>
            <person name="Song H.X.-Z."/>
            <person name="Wylie T."/>
            <person name="Zhang L."/>
            <person name="Birney E."/>
            <person name="Han K."/>
            <person name="Konkel M.K."/>
            <person name="Lee J."/>
            <person name="Smit A.F.A."/>
            <person name="Ullmer B."/>
            <person name="Wang H."/>
            <person name="Xing J."/>
            <person name="Burhans R."/>
            <person name="Cheng Z."/>
            <person name="Karro J.E."/>
            <person name="Ma J."/>
            <person name="Raney B."/>
            <person name="She X."/>
            <person name="Cox M.J."/>
            <person name="Demuth J.P."/>
            <person name="Dumas L.J."/>
            <person name="Han S.-G."/>
            <person name="Hopkins J."/>
            <person name="Karimpour-Fard A."/>
            <person name="Kim Y.H."/>
            <person name="Pollack J.R."/>
            <person name="Vinar T."/>
            <person name="Addo-Quaye C."/>
            <person name="Degenhardt J."/>
            <person name="Denby A."/>
            <person name="Hubisz M.J."/>
            <person name="Indap A."/>
            <person name="Kosiol C."/>
            <person name="Lahn B.T."/>
            <person name="Lawson H.A."/>
            <person name="Marklein A."/>
            <person name="Nielsen R."/>
            <person name="Vallender E.J."/>
            <person name="Clark A.G."/>
            <person name="Ferguson B."/>
            <person name="Hernandez R.D."/>
            <person name="Hirani K."/>
            <person name="Kehrer-Sawatzki H."/>
            <person name="Kolb J."/>
            <person name="Patil S."/>
            <person name="Pu L.-L."/>
            <person name="Ren Y."/>
            <person name="Smith D.G."/>
            <person name="Wheeler D.A."/>
            <person name="Schenck I."/>
            <person name="Ball E.V."/>
            <person name="Chen R."/>
            <person name="Cooper D.N."/>
            <person name="Giardine B."/>
            <person name="Hsu F."/>
            <person name="Kent W.J."/>
            <person name="Lesk A."/>
            <person name="Nelson D.L."/>
            <person name="O'brien W.E."/>
            <person name="Pruefer K."/>
            <person name="Stenson P.D."/>
            <person name="Wallace J.C."/>
            <person name="Ke H."/>
            <person name="Liu X.-M."/>
            <person name="Wang P."/>
            <person name="Xiang A.P."/>
            <person name="Yang F."/>
            <person name="Barber G.P."/>
            <person name="Haussler D."/>
            <person name="Karolchik D."/>
            <person name="Kern A.D."/>
            <person name="Kuhn R.M."/>
            <person name="Smith K.E."/>
            <person name="Zwieg A.S."/>
        </authorList>
    </citation>
    <scope>NUCLEOTIDE SEQUENCE [LARGE SCALE GENOMIC DNA]</scope>
    <source>
        <strain evidence="3">17573</strain>
    </source>
</reference>
<reference evidence="2" key="3">
    <citation type="submission" date="2025-08" db="UniProtKB">
        <authorList>
            <consortium name="Ensembl"/>
        </authorList>
    </citation>
    <scope>IDENTIFICATION</scope>
    <source>
        <strain evidence="2">17573</strain>
    </source>
</reference>
<organism evidence="2 3">
    <name type="scientific">Macaca mulatta</name>
    <name type="common">Rhesus macaque</name>
    <dbReference type="NCBI Taxonomy" id="9544"/>
    <lineage>
        <taxon>Eukaryota</taxon>
        <taxon>Metazoa</taxon>
        <taxon>Chordata</taxon>
        <taxon>Craniata</taxon>
        <taxon>Vertebrata</taxon>
        <taxon>Euteleostomi</taxon>
        <taxon>Mammalia</taxon>
        <taxon>Eutheria</taxon>
        <taxon>Euarchontoglires</taxon>
        <taxon>Primates</taxon>
        <taxon>Haplorrhini</taxon>
        <taxon>Catarrhini</taxon>
        <taxon>Cercopithecidae</taxon>
        <taxon>Cercopithecinae</taxon>
        <taxon>Macaca</taxon>
    </lineage>
</organism>
<dbReference type="VEuPathDB" id="HostDB:ENSMMUG00000062686"/>
<dbReference type="Proteomes" id="UP000006718">
    <property type="component" value="Chromosome 3"/>
</dbReference>
<proteinExistence type="predicted"/>
<evidence type="ECO:0000256" key="1">
    <source>
        <dbReference type="SAM" id="MobiDB-lite"/>
    </source>
</evidence>
<dbReference type="InParanoid" id="A0A5F8A7V6"/>
<reference evidence="2" key="2">
    <citation type="submission" date="2019-01" db="EMBL/GenBank/DDBJ databases">
        <authorList>
            <person name="Graves T."/>
            <person name="Eichler E.E."/>
            <person name="Wilson R.K."/>
        </authorList>
    </citation>
    <scope>NUCLEOTIDE SEQUENCE [LARGE SCALE GENOMIC DNA]</scope>
    <source>
        <strain evidence="2">17573</strain>
    </source>
</reference>
<reference evidence="2" key="4">
    <citation type="submission" date="2025-09" db="UniProtKB">
        <authorList>
            <consortium name="Ensembl"/>
        </authorList>
    </citation>
    <scope>IDENTIFICATION</scope>
    <source>
        <strain evidence="2">17573</strain>
    </source>
</reference>
<name>A0A5F8A7V6_MACMU</name>
<dbReference type="GeneTree" id="ENSGT01040000240559"/>
<dbReference type="AlphaFoldDB" id="A0A5F8A7V6"/>
<protein>
    <submittedName>
        <fullName evidence="2">Uncharacterized protein</fullName>
    </submittedName>
</protein>